<evidence type="ECO:0000313" key="3">
    <source>
        <dbReference type="Proteomes" id="UP000078240"/>
    </source>
</evidence>
<evidence type="ECO:0000259" key="1">
    <source>
        <dbReference type="PROSITE" id="PS51186"/>
    </source>
</evidence>
<gene>
    <name evidence="2" type="ORF">VFPBJ_00033</name>
</gene>
<dbReference type="InterPro" id="IPR000182">
    <property type="entry name" value="GNAT_dom"/>
</dbReference>
<sequence>MGSLCHSLSVFPSRGSHEGSALTGWQVETHAPKFHELTEANAQLYSHVNNGPYTSSQQFLEEFIQPLSFDNEYMLTYAIIDKSLPPSPEDPDGQLVGMISYVDADDESYSVEIGFIIVTPEFQNRGIGTRAAALMVKHALDREEDGGLGLCRVEWHCSTMNTASIKTAHKLRFREIGVVEYERILPEAEARGKIGNGKAKPPRNRPSDQWRDLVMFAISWSAWEGEVKPHVTRLL</sequence>
<accession>A0A179H901</accession>
<dbReference type="PANTHER" id="PTHR43441">
    <property type="entry name" value="RIBOSOMAL-PROTEIN-SERINE ACETYLTRANSFERASE"/>
    <property type="match status" value="1"/>
</dbReference>
<proteinExistence type="predicted"/>
<dbReference type="AlphaFoldDB" id="A0A179H901"/>
<dbReference type="GO" id="GO:1990189">
    <property type="term" value="F:protein N-terminal-serine acetyltransferase activity"/>
    <property type="evidence" value="ECO:0007669"/>
    <property type="project" value="TreeGrafter"/>
</dbReference>
<dbReference type="SUPFAM" id="SSF55729">
    <property type="entry name" value="Acyl-CoA N-acyltransferases (Nat)"/>
    <property type="match status" value="1"/>
</dbReference>
<reference evidence="2 3" key="1">
    <citation type="submission" date="2016-01" db="EMBL/GenBank/DDBJ databases">
        <title>Biosynthesis of antibiotic leucinostatins and their inhibition on Phytophthora in bio-control Purpureocillium lilacinum.</title>
        <authorList>
            <person name="Wang G."/>
            <person name="Liu Z."/>
            <person name="Lin R."/>
            <person name="Li E."/>
            <person name="Mao Z."/>
            <person name="Ling J."/>
            <person name="Yin W."/>
            <person name="Xie B."/>
        </authorList>
    </citation>
    <scope>NUCLEOTIDE SEQUENCE [LARGE SCALE GENOMIC DNA]</scope>
    <source>
        <strain evidence="2">PLBJ-1</strain>
    </source>
</reference>
<dbReference type="PROSITE" id="PS51186">
    <property type="entry name" value="GNAT"/>
    <property type="match status" value="1"/>
</dbReference>
<name>A0A179H901_PURLI</name>
<dbReference type="PANTHER" id="PTHR43441:SF5">
    <property type="entry name" value="FAMILY ACETYLTRANSFERASE, PUTATIVE-RELATED"/>
    <property type="match status" value="1"/>
</dbReference>
<dbReference type="Gene3D" id="3.40.630.30">
    <property type="match status" value="1"/>
</dbReference>
<dbReference type="EMBL" id="LSBH01000001">
    <property type="protein sequence ID" value="OAQ85993.1"/>
    <property type="molecule type" value="Genomic_DNA"/>
</dbReference>
<dbReference type="InterPro" id="IPR016181">
    <property type="entry name" value="Acyl_CoA_acyltransferase"/>
</dbReference>
<dbReference type="Proteomes" id="UP000078240">
    <property type="component" value="Unassembled WGS sequence"/>
</dbReference>
<organism evidence="2 3">
    <name type="scientific">Purpureocillium lilacinum</name>
    <name type="common">Paecilomyces lilacinus</name>
    <dbReference type="NCBI Taxonomy" id="33203"/>
    <lineage>
        <taxon>Eukaryota</taxon>
        <taxon>Fungi</taxon>
        <taxon>Dikarya</taxon>
        <taxon>Ascomycota</taxon>
        <taxon>Pezizomycotina</taxon>
        <taxon>Sordariomycetes</taxon>
        <taxon>Hypocreomycetidae</taxon>
        <taxon>Hypocreales</taxon>
        <taxon>Ophiocordycipitaceae</taxon>
        <taxon>Purpureocillium</taxon>
    </lineage>
</organism>
<comment type="caution">
    <text evidence="2">The sequence shown here is derived from an EMBL/GenBank/DDBJ whole genome shotgun (WGS) entry which is preliminary data.</text>
</comment>
<dbReference type="CDD" id="cd04301">
    <property type="entry name" value="NAT_SF"/>
    <property type="match status" value="1"/>
</dbReference>
<dbReference type="InterPro" id="IPR051908">
    <property type="entry name" value="Ribosomal_N-acetyltransferase"/>
</dbReference>
<protein>
    <submittedName>
        <fullName evidence="2">GNAT family acetyltransferase</fullName>
    </submittedName>
</protein>
<dbReference type="GO" id="GO:0008999">
    <property type="term" value="F:protein-N-terminal-alanine acetyltransferase activity"/>
    <property type="evidence" value="ECO:0007669"/>
    <property type="project" value="TreeGrafter"/>
</dbReference>
<feature type="domain" description="N-acetyltransferase" evidence="1">
    <location>
        <begin position="32"/>
        <end position="201"/>
    </location>
</feature>
<dbReference type="Pfam" id="PF13302">
    <property type="entry name" value="Acetyltransf_3"/>
    <property type="match status" value="1"/>
</dbReference>
<keyword evidence="2" id="KW-0808">Transferase</keyword>
<evidence type="ECO:0000313" key="2">
    <source>
        <dbReference type="EMBL" id="OAQ85993.1"/>
    </source>
</evidence>